<dbReference type="PROSITE" id="PS51186">
    <property type="entry name" value="GNAT"/>
    <property type="match status" value="1"/>
</dbReference>
<dbReference type="Proteomes" id="UP000597444">
    <property type="component" value="Unassembled WGS sequence"/>
</dbReference>
<dbReference type="GO" id="GO:0016747">
    <property type="term" value="F:acyltransferase activity, transferring groups other than amino-acyl groups"/>
    <property type="evidence" value="ECO:0007669"/>
    <property type="project" value="InterPro"/>
</dbReference>
<evidence type="ECO:0000256" key="2">
    <source>
        <dbReference type="ARBA" id="ARBA00023315"/>
    </source>
</evidence>
<protein>
    <recommendedName>
        <fullName evidence="3">N-acetyltransferase domain-containing protein</fullName>
    </recommendedName>
</protein>
<evidence type="ECO:0000313" key="4">
    <source>
        <dbReference type="EMBL" id="GHO95688.1"/>
    </source>
</evidence>
<reference evidence="4" key="1">
    <citation type="submission" date="2020-10" db="EMBL/GenBank/DDBJ databases">
        <title>Taxonomic study of unclassified bacteria belonging to the class Ktedonobacteria.</title>
        <authorList>
            <person name="Yabe S."/>
            <person name="Wang C.M."/>
            <person name="Zheng Y."/>
            <person name="Sakai Y."/>
            <person name="Cavaletti L."/>
            <person name="Monciardini P."/>
            <person name="Donadio S."/>
        </authorList>
    </citation>
    <scope>NUCLEOTIDE SEQUENCE</scope>
    <source>
        <strain evidence="4">ID150040</strain>
    </source>
</reference>
<keyword evidence="2" id="KW-0012">Acyltransferase</keyword>
<dbReference type="AlphaFoldDB" id="A0A8J3IKW1"/>
<sequence length="155" mass="17767">MIDETPTKALVIRLATPEDIVHIEQLDSFSASPTRDIHRDMEKYFGSIDPSTHEHTDIFLVEINGVPCAKAELMLPPADSNQTTGYVKRVIVHPDYRGRGLARLLMQHIIDFAHTERKLAAIDLHVWEGNHSAIHLYESLGFSLKHRELYYRLKI</sequence>
<accession>A0A8J3IKW1</accession>
<dbReference type="EMBL" id="BNJK01000001">
    <property type="protein sequence ID" value="GHO95688.1"/>
    <property type="molecule type" value="Genomic_DNA"/>
</dbReference>
<keyword evidence="5" id="KW-1185">Reference proteome</keyword>
<dbReference type="Gene3D" id="3.40.630.30">
    <property type="match status" value="1"/>
</dbReference>
<proteinExistence type="predicted"/>
<organism evidence="4 5">
    <name type="scientific">Reticulibacter mediterranei</name>
    <dbReference type="NCBI Taxonomy" id="2778369"/>
    <lineage>
        <taxon>Bacteria</taxon>
        <taxon>Bacillati</taxon>
        <taxon>Chloroflexota</taxon>
        <taxon>Ktedonobacteria</taxon>
        <taxon>Ktedonobacterales</taxon>
        <taxon>Reticulibacteraceae</taxon>
        <taxon>Reticulibacter</taxon>
    </lineage>
</organism>
<feature type="domain" description="N-acetyltransferase" evidence="3">
    <location>
        <begin position="10"/>
        <end position="155"/>
    </location>
</feature>
<keyword evidence="1" id="KW-0808">Transferase</keyword>
<comment type="caution">
    <text evidence="4">The sequence shown here is derived from an EMBL/GenBank/DDBJ whole genome shotgun (WGS) entry which is preliminary data.</text>
</comment>
<dbReference type="RefSeq" id="WP_220206356.1">
    <property type="nucleotide sequence ID" value="NZ_BNJK01000001.1"/>
</dbReference>
<dbReference type="InterPro" id="IPR000182">
    <property type="entry name" value="GNAT_dom"/>
</dbReference>
<evidence type="ECO:0000256" key="1">
    <source>
        <dbReference type="ARBA" id="ARBA00022679"/>
    </source>
</evidence>
<gene>
    <name evidence="4" type="ORF">KSF_057360</name>
</gene>
<dbReference type="PANTHER" id="PTHR43420:SF47">
    <property type="entry name" value="N-ACETYLTRANSFERASE DOMAIN-CONTAINING PROTEIN"/>
    <property type="match status" value="1"/>
</dbReference>
<evidence type="ECO:0000259" key="3">
    <source>
        <dbReference type="PROSITE" id="PS51186"/>
    </source>
</evidence>
<dbReference type="PANTHER" id="PTHR43420">
    <property type="entry name" value="ACETYLTRANSFERASE"/>
    <property type="match status" value="1"/>
</dbReference>
<evidence type="ECO:0000313" key="5">
    <source>
        <dbReference type="Proteomes" id="UP000597444"/>
    </source>
</evidence>
<dbReference type="Pfam" id="PF00583">
    <property type="entry name" value="Acetyltransf_1"/>
    <property type="match status" value="1"/>
</dbReference>
<dbReference type="SUPFAM" id="SSF55729">
    <property type="entry name" value="Acyl-CoA N-acyltransferases (Nat)"/>
    <property type="match status" value="1"/>
</dbReference>
<dbReference type="InterPro" id="IPR050680">
    <property type="entry name" value="YpeA/RimI_acetyltransf"/>
</dbReference>
<name>A0A8J3IKW1_9CHLR</name>
<dbReference type="CDD" id="cd04301">
    <property type="entry name" value="NAT_SF"/>
    <property type="match status" value="1"/>
</dbReference>
<dbReference type="InterPro" id="IPR016181">
    <property type="entry name" value="Acyl_CoA_acyltransferase"/>
</dbReference>